<dbReference type="EMBL" id="GBRH01211119">
    <property type="protein sequence ID" value="JAD86776.1"/>
    <property type="molecule type" value="Transcribed_RNA"/>
</dbReference>
<proteinExistence type="predicted"/>
<evidence type="ECO:0000313" key="2">
    <source>
        <dbReference type="EMBL" id="JAD86776.1"/>
    </source>
</evidence>
<reference evidence="2" key="2">
    <citation type="journal article" date="2015" name="Data Brief">
        <title>Shoot transcriptome of the giant reed, Arundo donax.</title>
        <authorList>
            <person name="Barrero R.A."/>
            <person name="Guerrero F.D."/>
            <person name="Moolhuijzen P."/>
            <person name="Goolsby J.A."/>
            <person name="Tidwell J."/>
            <person name="Bellgard S.E."/>
            <person name="Bellgard M.I."/>
        </authorList>
    </citation>
    <scope>NUCLEOTIDE SEQUENCE</scope>
    <source>
        <tissue evidence="2">Shoot tissue taken approximately 20 cm above the soil surface</tissue>
    </source>
</reference>
<protein>
    <submittedName>
        <fullName evidence="2">Uncharacterized protein</fullName>
    </submittedName>
</protein>
<dbReference type="AlphaFoldDB" id="A0A0A9DG08"/>
<sequence>MHTLYFYFIYVILKISVGFSAIVSYKERKVVLA</sequence>
<evidence type="ECO:0000256" key="1">
    <source>
        <dbReference type="SAM" id="Phobius"/>
    </source>
</evidence>
<organism evidence="2">
    <name type="scientific">Arundo donax</name>
    <name type="common">Giant reed</name>
    <name type="synonym">Donax arundinaceus</name>
    <dbReference type="NCBI Taxonomy" id="35708"/>
    <lineage>
        <taxon>Eukaryota</taxon>
        <taxon>Viridiplantae</taxon>
        <taxon>Streptophyta</taxon>
        <taxon>Embryophyta</taxon>
        <taxon>Tracheophyta</taxon>
        <taxon>Spermatophyta</taxon>
        <taxon>Magnoliopsida</taxon>
        <taxon>Liliopsida</taxon>
        <taxon>Poales</taxon>
        <taxon>Poaceae</taxon>
        <taxon>PACMAD clade</taxon>
        <taxon>Arundinoideae</taxon>
        <taxon>Arundineae</taxon>
        <taxon>Arundo</taxon>
    </lineage>
</organism>
<keyword evidence="1" id="KW-0472">Membrane</keyword>
<accession>A0A0A9DG08</accession>
<reference evidence="2" key="1">
    <citation type="submission" date="2014-09" db="EMBL/GenBank/DDBJ databases">
        <authorList>
            <person name="Magalhaes I.L.F."/>
            <person name="Oliveira U."/>
            <person name="Santos F.R."/>
            <person name="Vidigal T.H.D.A."/>
            <person name="Brescovit A.D."/>
            <person name="Santos A.J."/>
        </authorList>
    </citation>
    <scope>NUCLEOTIDE SEQUENCE</scope>
    <source>
        <tissue evidence="2">Shoot tissue taken approximately 20 cm above the soil surface</tissue>
    </source>
</reference>
<feature type="transmembrane region" description="Helical" evidence="1">
    <location>
        <begin position="6"/>
        <end position="25"/>
    </location>
</feature>
<keyword evidence="1" id="KW-1133">Transmembrane helix</keyword>
<name>A0A0A9DG08_ARUDO</name>
<keyword evidence="1" id="KW-0812">Transmembrane</keyword>